<protein>
    <submittedName>
        <fullName evidence="2">Uncharacterized protein</fullName>
    </submittedName>
</protein>
<proteinExistence type="predicted"/>
<dbReference type="EMBL" id="RIBP01000001">
    <property type="protein sequence ID" value="TRZ39711.1"/>
    <property type="molecule type" value="Genomic_DNA"/>
</dbReference>
<evidence type="ECO:0000313" key="2">
    <source>
        <dbReference type="EMBL" id="TRZ39711.1"/>
    </source>
</evidence>
<organism evidence="2 3">
    <name type="scientific">Niallia circulans</name>
    <name type="common">Bacillus circulans</name>
    <dbReference type="NCBI Taxonomy" id="1397"/>
    <lineage>
        <taxon>Bacteria</taxon>
        <taxon>Bacillati</taxon>
        <taxon>Bacillota</taxon>
        <taxon>Bacilli</taxon>
        <taxon>Bacillales</taxon>
        <taxon>Bacillaceae</taxon>
        <taxon>Niallia</taxon>
    </lineage>
</organism>
<feature type="transmembrane region" description="Helical" evidence="1">
    <location>
        <begin position="7"/>
        <end position="30"/>
    </location>
</feature>
<reference evidence="3" key="1">
    <citation type="submission" date="2018-10" db="EMBL/GenBank/DDBJ databases">
        <title>FDA dAtabase for Regulatory Grade micrObial Sequences (FDA-ARGOS): Supporting development and validation of Infectious Disease Dx tests.</title>
        <authorList>
            <person name="Minogue T."/>
            <person name="Wolcott M."/>
            <person name="Wasieloski L."/>
            <person name="Aguilar W."/>
            <person name="Moore D."/>
            <person name="Tallon L."/>
            <person name="Sadzewicz L."/>
            <person name="Sengamalay N."/>
            <person name="Ott S."/>
            <person name="Godinez A."/>
            <person name="Nagaraj S."/>
            <person name="Vavikolanu K."/>
            <person name="Vyas G."/>
            <person name="Nadendla S."/>
            <person name="George J."/>
            <person name="Sichtig H."/>
        </authorList>
    </citation>
    <scope>NUCLEOTIDE SEQUENCE [LARGE SCALE GENOMIC DNA]</scope>
    <source>
        <strain evidence="3">FDAARGOS_343</strain>
    </source>
</reference>
<feature type="transmembrane region" description="Helical" evidence="1">
    <location>
        <begin position="42"/>
        <end position="62"/>
    </location>
</feature>
<dbReference type="RefSeq" id="WP_185763142.1">
    <property type="nucleotide sequence ID" value="NZ_RIBP01000001.1"/>
</dbReference>
<keyword evidence="1" id="KW-1133">Transmembrane helix</keyword>
<sequence>MKIVKEAGIISLVIVIFNLVISFITRPIYFINQFKAKFWFEFTTYLFALTSIFLLIYVLLVIKKSLMIKKG</sequence>
<accession>A0A553SRW7</accession>
<keyword evidence="1" id="KW-0472">Membrane</keyword>
<dbReference type="Proteomes" id="UP000319837">
    <property type="component" value="Unassembled WGS sequence"/>
</dbReference>
<evidence type="ECO:0000313" key="3">
    <source>
        <dbReference type="Proteomes" id="UP000319837"/>
    </source>
</evidence>
<dbReference type="AlphaFoldDB" id="A0A553SRW7"/>
<gene>
    <name evidence="2" type="ORF">CEQ21_01845</name>
</gene>
<name>A0A553SRW7_NIACI</name>
<evidence type="ECO:0000256" key="1">
    <source>
        <dbReference type="SAM" id="Phobius"/>
    </source>
</evidence>
<comment type="caution">
    <text evidence="2">The sequence shown here is derived from an EMBL/GenBank/DDBJ whole genome shotgun (WGS) entry which is preliminary data.</text>
</comment>
<keyword evidence="1" id="KW-0812">Transmembrane</keyword>